<dbReference type="GO" id="GO:0015648">
    <property type="term" value="F:lipid-linked peptidoglycan transporter activity"/>
    <property type="evidence" value="ECO:0007669"/>
    <property type="project" value="TreeGrafter"/>
</dbReference>
<evidence type="ECO:0000256" key="6">
    <source>
        <dbReference type="ARBA" id="ARBA00022989"/>
    </source>
</evidence>
<evidence type="ECO:0000256" key="3">
    <source>
        <dbReference type="ARBA" id="ARBA00022692"/>
    </source>
</evidence>
<gene>
    <name evidence="9" type="ORF">GTW58_09640</name>
</gene>
<dbReference type="GO" id="GO:0009252">
    <property type="term" value="P:peptidoglycan biosynthetic process"/>
    <property type="evidence" value="ECO:0007669"/>
    <property type="project" value="UniProtKB-KW"/>
</dbReference>
<keyword evidence="7 8" id="KW-0472">Membrane</keyword>
<dbReference type="GO" id="GO:0008360">
    <property type="term" value="P:regulation of cell shape"/>
    <property type="evidence" value="ECO:0007669"/>
    <property type="project" value="UniProtKB-KW"/>
</dbReference>
<feature type="transmembrane region" description="Helical" evidence="8">
    <location>
        <begin position="126"/>
        <end position="147"/>
    </location>
</feature>
<evidence type="ECO:0000256" key="8">
    <source>
        <dbReference type="SAM" id="Phobius"/>
    </source>
</evidence>
<keyword evidence="2" id="KW-1003">Cell membrane</keyword>
<feature type="transmembrane region" description="Helical" evidence="8">
    <location>
        <begin position="243"/>
        <end position="264"/>
    </location>
</feature>
<dbReference type="AlphaFoldDB" id="A0A846TLX1"/>
<feature type="transmembrane region" description="Helical" evidence="8">
    <location>
        <begin position="159"/>
        <end position="180"/>
    </location>
</feature>
<feature type="transmembrane region" description="Helical" evidence="8">
    <location>
        <begin position="53"/>
        <end position="72"/>
    </location>
</feature>
<evidence type="ECO:0000256" key="1">
    <source>
        <dbReference type="ARBA" id="ARBA00004651"/>
    </source>
</evidence>
<keyword evidence="6 8" id="KW-1133">Transmembrane helix</keyword>
<keyword evidence="3 8" id="KW-0812">Transmembrane</keyword>
<reference evidence="9 10" key="1">
    <citation type="submission" date="2020-02" db="EMBL/GenBank/DDBJ databases">
        <authorList>
            <person name="Sun Q."/>
        </authorList>
    </citation>
    <scope>NUCLEOTIDE SEQUENCE [LARGE SCALE GENOMIC DNA]</scope>
    <source>
        <strain evidence="9 10">YIM 13062</strain>
    </source>
</reference>
<feature type="transmembrane region" description="Helical" evidence="8">
    <location>
        <begin position="92"/>
        <end position="114"/>
    </location>
</feature>
<dbReference type="InterPro" id="IPR004268">
    <property type="entry name" value="MurJ"/>
</dbReference>
<evidence type="ECO:0000313" key="10">
    <source>
        <dbReference type="Proteomes" id="UP000521379"/>
    </source>
</evidence>
<evidence type="ECO:0000256" key="7">
    <source>
        <dbReference type="ARBA" id="ARBA00023136"/>
    </source>
</evidence>
<comment type="subcellular location">
    <subcellularLocation>
        <location evidence="1">Cell membrane</location>
        <topology evidence="1">Multi-pass membrane protein</topology>
    </subcellularLocation>
</comment>
<keyword evidence="4" id="KW-0133">Cell shape</keyword>
<dbReference type="PRINTS" id="PR01806">
    <property type="entry name" value="VIRFACTRMVIN"/>
</dbReference>
<feature type="transmembrane region" description="Helical" evidence="8">
    <location>
        <begin position="502"/>
        <end position="529"/>
    </location>
</feature>
<feature type="transmembrane region" description="Helical" evidence="8">
    <location>
        <begin position="436"/>
        <end position="457"/>
    </location>
</feature>
<keyword evidence="10" id="KW-1185">Reference proteome</keyword>
<feature type="transmembrane region" description="Helical" evidence="8">
    <location>
        <begin position="344"/>
        <end position="368"/>
    </location>
</feature>
<proteinExistence type="predicted"/>
<feature type="transmembrane region" description="Helical" evidence="8">
    <location>
        <begin position="374"/>
        <end position="396"/>
    </location>
</feature>
<evidence type="ECO:0000313" key="9">
    <source>
        <dbReference type="EMBL" id="NKE10188.1"/>
    </source>
</evidence>
<evidence type="ECO:0000256" key="5">
    <source>
        <dbReference type="ARBA" id="ARBA00022984"/>
    </source>
</evidence>
<evidence type="ECO:0000256" key="2">
    <source>
        <dbReference type="ARBA" id="ARBA00022475"/>
    </source>
</evidence>
<dbReference type="GO" id="GO:0034204">
    <property type="term" value="P:lipid translocation"/>
    <property type="evidence" value="ECO:0007669"/>
    <property type="project" value="TreeGrafter"/>
</dbReference>
<feature type="transmembrane region" description="Helical" evidence="8">
    <location>
        <begin position="408"/>
        <end position="430"/>
    </location>
</feature>
<accession>A0A846TLX1</accession>
<dbReference type="InterPro" id="IPR051050">
    <property type="entry name" value="Lipid_II_flippase_MurJ/MviN"/>
</dbReference>
<organism evidence="9 10">
    <name type="scientific">Kocuria subflava</name>
    <dbReference type="NCBI Taxonomy" id="1736139"/>
    <lineage>
        <taxon>Bacteria</taxon>
        <taxon>Bacillati</taxon>
        <taxon>Actinomycetota</taxon>
        <taxon>Actinomycetes</taxon>
        <taxon>Micrococcales</taxon>
        <taxon>Micrococcaceae</taxon>
        <taxon>Kocuria</taxon>
    </lineage>
</organism>
<keyword evidence="5" id="KW-0573">Peptidoglycan synthesis</keyword>
<evidence type="ECO:0000256" key="4">
    <source>
        <dbReference type="ARBA" id="ARBA00022960"/>
    </source>
</evidence>
<dbReference type="PANTHER" id="PTHR47019:SF1">
    <property type="entry name" value="LIPID II FLIPPASE MURJ"/>
    <property type="match status" value="1"/>
</dbReference>
<name>A0A846TLX1_9MICC</name>
<comment type="caution">
    <text evidence="9">The sequence shown here is derived from an EMBL/GenBank/DDBJ whole genome shotgun (WGS) entry which is preliminary data.</text>
</comment>
<protein>
    <submittedName>
        <fullName evidence="9">Virulence factor MviN</fullName>
    </submittedName>
</protein>
<dbReference type="Pfam" id="PF03023">
    <property type="entry name" value="MurJ"/>
    <property type="match status" value="1"/>
</dbReference>
<dbReference type="GO" id="GO:0005886">
    <property type="term" value="C:plasma membrane"/>
    <property type="evidence" value="ECO:0007669"/>
    <property type="project" value="UniProtKB-SubCell"/>
</dbReference>
<dbReference type="PANTHER" id="PTHR47019">
    <property type="entry name" value="LIPID II FLIPPASE MURJ"/>
    <property type="match status" value="1"/>
</dbReference>
<dbReference type="Proteomes" id="UP000521379">
    <property type="component" value="Unassembled WGS sequence"/>
</dbReference>
<feature type="transmembrane region" description="Helical" evidence="8">
    <location>
        <begin position="302"/>
        <end position="323"/>
    </location>
</feature>
<feature type="transmembrane region" description="Helical" evidence="8">
    <location>
        <begin position="21"/>
        <end position="41"/>
    </location>
</feature>
<feature type="transmembrane region" description="Helical" evidence="8">
    <location>
        <begin position="478"/>
        <end position="496"/>
    </location>
</feature>
<sequence>MARSGAVSSAIMASGTLVSRVLGFIKAILLAVAIGSLSNIANIFDVAINLPNLIYVLVAAGVFNSVLVPQVIKASKNSTDDGADYISRLMTLAVIGMAVITLVVVLLTVPIITIMTPGWEAGHRSLAITFALFTLPQIFFYGVYTVMGQVLNAKGAFGWFMWTPALNNVIAIAGLLVFIQQFGSYASVQHDLDTWTNAQTFWLVVISTVGVASQALILLWPLSRLGLDLRPKFGWRGIGLSTAAKLSGWTLATGVIANLAFLALSRTANIPQAYVSSYLEADPPQVIAGNYALNQATMLYSLPHGVIGLSIATVLFNTMAAAAAERNTQGINAALSKALRYSGIANVFFTACLIAYAGPLGMLFSGGIQASGAVVGQVVVVIAIGAPFLTTAFLFGRVFYAQEDARTPFLVQTLISALTVGAAFAIQHWVEPNRMVMAIAACYAAQNILSTLIYHFWAVKKIGDYGLGQVLETHVRSLGAAMVAAGLGTGVLYLLGGWSTDGWAWTSLVTALITLAACGVVTGVLYLVLLKVFGLKELPELTRPLTARLATRLKR</sequence>
<feature type="transmembrane region" description="Helical" evidence="8">
    <location>
        <begin position="200"/>
        <end position="222"/>
    </location>
</feature>
<dbReference type="RefSeq" id="WP_119933245.1">
    <property type="nucleotide sequence ID" value="NZ_JAAVUN010000018.1"/>
</dbReference>
<dbReference type="EMBL" id="JAAVUN010000018">
    <property type="protein sequence ID" value="NKE10188.1"/>
    <property type="molecule type" value="Genomic_DNA"/>
</dbReference>